<evidence type="ECO:0000313" key="3">
    <source>
        <dbReference type="Proteomes" id="UP000215914"/>
    </source>
</evidence>
<feature type="region of interest" description="Disordered" evidence="1">
    <location>
        <begin position="53"/>
        <end position="73"/>
    </location>
</feature>
<name>A0A251U383_HELAN</name>
<evidence type="ECO:0000313" key="2">
    <source>
        <dbReference type="EMBL" id="OTG17463.1"/>
    </source>
</evidence>
<dbReference type="AlphaFoldDB" id="A0A251U383"/>
<reference evidence="3" key="1">
    <citation type="journal article" date="2017" name="Nature">
        <title>The sunflower genome provides insights into oil metabolism, flowering and Asterid evolution.</title>
        <authorList>
            <person name="Badouin H."/>
            <person name="Gouzy J."/>
            <person name="Grassa C.J."/>
            <person name="Murat F."/>
            <person name="Staton S.E."/>
            <person name="Cottret L."/>
            <person name="Lelandais-Briere C."/>
            <person name="Owens G.L."/>
            <person name="Carrere S."/>
            <person name="Mayjonade B."/>
            <person name="Legrand L."/>
            <person name="Gill N."/>
            <person name="Kane N.C."/>
            <person name="Bowers J.E."/>
            <person name="Hubner S."/>
            <person name="Bellec A."/>
            <person name="Berard A."/>
            <person name="Berges H."/>
            <person name="Blanchet N."/>
            <person name="Boniface M.C."/>
            <person name="Brunel D."/>
            <person name="Catrice O."/>
            <person name="Chaidir N."/>
            <person name="Claudel C."/>
            <person name="Donnadieu C."/>
            <person name="Faraut T."/>
            <person name="Fievet G."/>
            <person name="Helmstetter N."/>
            <person name="King M."/>
            <person name="Knapp S.J."/>
            <person name="Lai Z."/>
            <person name="Le Paslier M.C."/>
            <person name="Lippi Y."/>
            <person name="Lorenzon L."/>
            <person name="Mandel J.R."/>
            <person name="Marage G."/>
            <person name="Marchand G."/>
            <person name="Marquand E."/>
            <person name="Bret-Mestries E."/>
            <person name="Morien E."/>
            <person name="Nambeesan S."/>
            <person name="Nguyen T."/>
            <person name="Pegot-Espagnet P."/>
            <person name="Pouilly N."/>
            <person name="Raftis F."/>
            <person name="Sallet E."/>
            <person name="Schiex T."/>
            <person name="Thomas J."/>
            <person name="Vandecasteele C."/>
            <person name="Vares D."/>
            <person name="Vear F."/>
            <person name="Vautrin S."/>
            <person name="Crespi M."/>
            <person name="Mangin B."/>
            <person name="Burke J.M."/>
            <person name="Salse J."/>
            <person name="Munos S."/>
            <person name="Vincourt P."/>
            <person name="Rieseberg L.H."/>
            <person name="Langlade N.B."/>
        </authorList>
    </citation>
    <scope>NUCLEOTIDE SEQUENCE [LARGE SCALE GENOMIC DNA]</scope>
    <source>
        <strain evidence="3">cv. SF193</strain>
    </source>
</reference>
<gene>
    <name evidence="2" type="ORF">HannXRQ_Chr08g0212461</name>
</gene>
<dbReference type="Proteomes" id="UP000215914">
    <property type="component" value="Chromosome 8"/>
</dbReference>
<evidence type="ECO:0000256" key="1">
    <source>
        <dbReference type="SAM" id="MobiDB-lite"/>
    </source>
</evidence>
<accession>A0A251U383</accession>
<protein>
    <submittedName>
        <fullName evidence="2">Uncharacterized protein</fullName>
    </submittedName>
</protein>
<proteinExistence type="predicted"/>
<keyword evidence="3" id="KW-1185">Reference proteome</keyword>
<dbReference type="InParanoid" id="A0A251U383"/>
<organism evidence="2 3">
    <name type="scientific">Helianthus annuus</name>
    <name type="common">Common sunflower</name>
    <dbReference type="NCBI Taxonomy" id="4232"/>
    <lineage>
        <taxon>Eukaryota</taxon>
        <taxon>Viridiplantae</taxon>
        <taxon>Streptophyta</taxon>
        <taxon>Embryophyta</taxon>
        <taxon>Tracheophyta</taxon>
        <taxon>Spermatophyta</taxon>
        <taxon>Magnoliopsida</taxon>
        <taxon>eudicotyledons</taxon>
        <taxon>Gunneridae</taxon>
        <taxon>Pentapetalae</taxon>
        <taxon>asterids</taxon>
        <taxon>campanulids</taxon>
        <taxon>Asterales</taxon>
        <taxon>Asteraceae</taxon>
        <taxon>Asteroideae</taxon>
        <taxon>Heliantheae alliance</taxon>
        <taxon>Heliantheae</taxon>
        <taxon>Helianthus</taxon>
    </lineage>
</organism>
<dbReference type="EMBL" id="CM007897">
    <property type="protein sequence ID" value="OTG17463.1"/>
    <property type="molecule type" value="Genomic_DNA"/>
</dbReference>
<sequence>MLQERSRLILLVTYSNDLRRSRGIVGISWICGYETCHLPFILHASLFLLPADSSVSSQNPRESTGNGSYGTNC</sequence>